<evidence type="ECO:0000313" key="2">
    <source>
        <dbReference type="EMBL" id="ANY87587.1"/>
    </source>
</evidence>
<dbReference type="EMBL" id="CP016634">
    <property type="protein sequence ID" value="ANY87587.1"/>
    <property type="molecule type" value="Genomic_DNA"/>
</dbReference>
<evidence type="ECO:0000256" key="1">
    <source>
        <dbReference type="SAM" id="MobiDB-lite"/>
    </source>
</evidence>
<dbReference type="AlphaFoldDB" id="A0A1B2F5V8"/>
<feature type="region of interest" description="Disordered" evidence="1">
    <location>
        <begin position="184"/>
        <end position="205"/>
    </location>
</feature>
<name>A0A1B2F5V8_PSEPU</name>
<protein>
    <submittedName>
        <fullName evidence="2">Uncharacterized protein</fullName>
    </submittedName>
</protein>
<accession>A0A1B2F5V8</accession>
<reference evidence="2" key="1">
    <citation type="submission" date="2016-07" db="EMBL/GenBank/DDBJ databases">
        <title>New class B carbapenemase carried by novel plasmid in Pseudomonas putida enviromental strain in eastern Amazonia.</title>
        <authorList>
            <person name="Souza C.O."/>
            <person name="Lima K.V."/>
            <person name="Brasiliense D.M."/>
            <person name="Perez-Chaparro P.J."/>
            <person name="Mamizuka E.M."/>
            <person name="Lima M.O."/>
            <person name="Lima L.N."/>
            <person name="McCulloch J.A."/>
        </authorList>
    </citation>
    <scope>NUCLEOTIDE SEQUENCE [LARGE SCALE GENOMIC DNA]</scope>
    <source>
        <strain evidence="2">IEC33019</strain>
    </source>
</reference>
<sequence>MAPALPVFAGEPAPTDSVLLMTQHRTCGRPCATSARRSFRISATSNKPIGGCNAAPFPQSPGMAPALPVFAGEPAPTGSVLLMTQHRTCGRPCATSARKSFRISATSNKPIGGCNAAPFPQSPGMAPALPVFAGEPVPTGSVLLMTQHRTCGSGFTREAFATEQGRCSWRYHAASGPVVLLDDDAPSSTGLNTTIKSPRGSCLEQ</sequence>
<organism evidence="2">
    <name type="scientific">Pseudomonas putida</name>
    <name type="common">Arthrobacter siderocapsulatus</name>
    <dbReference type="NCBI Taxonomy" id="303"/>
    <lineage>
        <taxon>Bacteria</taxon>
        <taxon>Pseudomonadati</taxon>
        <taxon>Pseudomonadota</taxon>
        <taxon>Gammaproteobacteria</taxon>
        <taxon>Pseudomonadales</taxon>
        <taxon>Pseudomonadaceae</taxon>
        <taxon>Pseudomonas</taxon>
    </lineage>
</organism>
<gene>
    <name evidence="2" type="ORF">IEC33019_2026</name>
</gene>
<proteinExistence type="predicted"/>
<feature type="compositionally biased region" description="Polar residues" evidence="1">
    <location>
        <begin position="186"/>
        <end position="196"/>
    </location>
</feature>